<dbReference type="Proteomes" id="UP000219050">
    <property type="component" value="Chromosome"/>
</dbReference>
<keyword evidence="5" id="KW-1185">Reference proteome</keyword>
<feature type="domain" description="Microcystin LR degradation protein MlrC C-terminal" evidence="2">
    <location>
        <begin position="300"/>
        <end position="459"/>
    </location>
</feature>
<dbReference type="Pfam" id="PF07171">
    <property type="entry name" value="MlrC_C"/>
    <property type="match status" value="1"/>
</dbReference>
<evidence type="ECO:0000259" key="3">
    <source>
        <dbReference type="Pfam" id="PF07364"/>
    </source>
</evidence>
<dbReference type="AlphaFoldDB" id="A0A291LWS1"/>
<evidence type="ECO:0000256" key="1">
    <source>
        <dbReference type="SAM" id="MobiDB-lite"/>
    </source>
</evidence>
<feature type="domain" description="Microcystin LR degradation protein MlrC N-terminal" evidence="3">
    <location>
        <begin position="4"/>
        <end position="286"/>
    </location>
</feature>
<gene>
    <name evidence="4" type="ORF">CBW24_03410</name>
</gene>
<dbReference type="OrthoDB" id="9782658at2"/>
<dbReference type="RefSeq" id="WP_097372684.1">
    <property type="nucleotide sequence ID" value="NZ_CP021404.1"/>
</dbReference>
<dbReference type="InterPro" id="IPR010799">
    <property type="entry name" value="MlrC_C"/>
</dbReference>
<evidence type="ECO:0000313" key="5">
    <source>
        <dbReference type="Proteomes" id="UP000219050"/>
    </source>
</evidence>
<dbReference type="Pfam" id="PF07364">
    <property type="entry name" value="DUF1485"/>
    <property type="match status" value="1"/>
</dbReference>
<name>A0A291LWS1_9RHOB</name>
<accession>A0A291LWS1</accession>
<evidence type="ECO:0008006" key="6">
    <source>
        <dbReference type="Google" id="ProtNLM"/>
    </source>
</evidence>
<dbReference type="EMBL" id="CP021404">
    <property type="protein sequence ID" value="ATI41142.1"/>
    <property type="molecule type" value="Genomic_DNA"/>
</dbReference>
<reference evidence="4 5" key="1">
    <citation type="submission" date="2017-05" db="EMBL/GenBank/DDBJ databases">
        <title>Comparative genomic and metabolic analysis of manganese-oxidizing mechanisms in Celeribater manganoxidans DY25T: its adaption to the environment of polymetallic nodule.</title>
        <authorList>
            <person name="Wang X."/>
        </authorList>
    </citation>
    <scope>NUCLEOTIDE SEQUENCE [LARGE SCALE GENOMIC DNA]</scope>
    <source>
        <strain evidence="4 5">DY25</strain>
    </source>
</reference>
<evidence type="ECO:0000259" key="2">
    <source>
        <dbReference type="Pfam" id="PF07171"/>
    </source>
</evidence>
<protein>
    <recommendedName>
        <fullName evidence="6">Microcystin degradation protein MlrC</fullName>
    </recommendedName>
</protein>
<dbReference type="InterPro" id="IPR015995">
    <property type="entry name" value="MlrC_N"/>
</dbReference>
<sequence>MPPRAAILQLFHEASCIAPRPVTRDEFLARHYMRGPDVSAAFGDTENWMGGVLSALAGRGITPEIGLCTAALPGGPLTRAGFETLLGELLDSLDAILAQGPLSHLFLLLHGALLVEGVDDPEAVIARAVRTATGPATRIAVPLDFHANPGPGLIEAADIVIGGKLYPHTDTRARGARLVNLAFTPRRLSTRHVGLGVQVPMPRQETTAGPFAELAALTDRLEGAAVADVTLLGGFPFSDAAHRGTSLLITAPEGHDPAAIVDRMRRAVAVRQDALMAAVPGAADVMPELRAALGRGRVVLADVGDNPGGGGTGGETTLLPHLAGLGVAFGFGFLVAPNLVTAATAAGMGGMVEIPTPAGPIAARVERLQPVHYRNSGAMMRGEMLDGGPGAVLALGRSRVLVSSLRVQAYDAEAFRAMGVAPETLDLLAIKSIGHFRASYTPLATGGVLLVDSGGLSSPRRAPPFGGTTARSTPPALLQT</sequence>
<organism evidence="4 5">
    <name type="scientific">Pacificitalea manganoxidans</name>
    <dbReference type="NCBI Taxonomy" id="1411902"/>
    <lineage>
        <taxon>Bacteria</taxon>
        <taxon>Pseudomonadati</taxon>
        <taxon>Pseudomonadota</taxon>
        <taxon>Alphaproteobacteria</taxon>
        <taxon>Rhodobacterales</taxon>
        <taxon>Paracoccaceae</taxon>
        <taxon>Pacificitalea</taxon>
    </lineage>
</organism>
<feature type="region of interest" description="Disordered" evidence="1">
    <location>
        <begin position="460"/>
        <end position="480"/>
    </location>
</feature>
<proteinExistence type="predicted"/>
<evidence type="ECO:0000313" key="4">
    <source>
        <dbReference type="EMBL" id="ATI41142.1"/>
    </source>
</evidence>
<dbReference type="KEGG" id="cmag:CBW24_03410"/>